<dbReference type="EMBL" id="CP015136">
    <property type="protein sequence ID" value="AMY12759.1"/>
    <property type="molecule type" value="Genomic_DNA"/>
</dbReference>
<evidence type="ECO:0000313" key="5">
    <source>
        <dbReference type="EMBL" id="AMY12759.1"/>
    </source>
</evidence>
<dbReference type="Gene3D" id="3.40.190.10">
    <property type="entry name" value="Periplasmic binding protein-like II"/>
    <property type="match status" value="1"/>
</dbReference>
<dbReference type="PANTHER" id="PTHR30290:SF9">
    <property type="entry name" value="OLIGOPEPTIDE-BINDING PROTEIN APPA"/>
    <property type="match status" value="1"/>
</dbReference>
<evidence type="ECO:0000256" key="2">
    <source>
        <dbReference type="ARBA" id="ARBA00022448"/>
    </source>
</evidence>
<sequence length="485" mass="52565">MLLVFACLPGIVIATAGCGRADAPAAAVPARITVALPSADVPIAPLLFLLTQTRLVSVDQTGIEQPALIERWTRSDDQRTWTLFVRDGVRLHDGRIVTAADVVTRVREAVDRPSTPGLWPVTSVEEAGPREVRVHLREPTSLLLESLSVTQAVDAGAYQAKDDAPAEPELVAVPQSGHGPPSIGTIQVRRYETPRAAVAALLREDVDVLYEVPSEARGLLAVEDGVQIFPNVKPYVITLGFNHRHPILRRRDVRLAMNIAVDRQALVAQVAGGVGIPAADMLWHQHWTHPHVDDAQAFPVDRQRAGQLLDASGLQQRRTPTGAIEPRFRVTCLVVDDPMMQRIARRLQKAYADIGISIDLEPIALEALGTRLASGHFDAFVSPVVSGYGMSMPYASFGNHGHPRMIDHGYTAAAPAAELVRAAATREAFVEAVHALHRTLIEDPPAVSLFWSETSRAVGRRVTVPDSSGDVLGSLARWTVRSKGQ</sequence>
<dbReference type="GO" id="GO:1904680">
    <property type="term" value="F:peptide transmembrane transporter activity"/>
    <property type="evidence" value="ECO:0007669"/>
    <property type="project" value="TreeGrafter"/>
</dbReference>
<keyword evidence="6" id="KW-1185">Reference proteome</keyword>
<protein>
    <submittedName>
        <fullName evidence="5">Oligopeptide-binding protein AppA</fullName>
    </submittedName>
</protein>
<dbReference type="InterPro" id="IPR000914">
    <property type="entry name" value="SBP_5_dom"/>
</dbReference>
<reference evidence="5 6" key="1">
    <citation type="journal article" date="2016" name="Genome Announc.">
        <title>First Complete Genome Sequence of a Subdivision 6 Acidobacterium Strain.</title>
        <authorList>
            <person name="Huang S."/>
            <person name="Vieira S."/>
            <person name="Bunk B."/>
            <person name="Riedel T."/>
            <person name="Sproer C."/>
            <person name="Overmann J."/>
        </authorList>
    </citation>
    <scope>NUCLEOTIDE SEQUENCE [LARGE SCALE GENOMIC DNA]</scope>
    <source>
        <strain evidence="6">DSM 100886 HEG_-6_39</strain>
    </source>
</reference>
<dbReference type="KEGG" id="abac:LuPra_06041"/>
<evidence type="ECO:0000256" key="3">
    <source>
        <dbReference type="ARBA" id="ARBA00022729"/>
    </source>
</evidence>
<dbReference type="GO" id="GO:0015833">
    <property type="term" value="P:peptide transport"/>
    <property type="evidence" value="ECO:0007669"/>
    <property type="project" value="TreeGrafter"/>
</dbReference>
<dbReference type="Gene3D" id="3.10.105.10">
    <property type="entry name" value="Dipeptide-binding Protein, Domain 3"/>
    <property type="match status" value="1"/>
</dbReference>
<evidence type="ECO:0000256" key="1">
    <source>
        <dbReference type="ARBA" id="ARBA00005695"/>
    </source>
</evidence>
<dbReference type="PIRSF" id="PIRSF002741">
    <property type="entry name" value="MppA"/>
    <property type="match status" value="1"/>
</dbReference>
<feature type="domain" description="Solute-binding protein family 5" evidence="4">
    <location>
        <begin position="65"/>
        <end position="395"/>
    </location>
</feature>
<dbReference type="STRING" id="1855912.LuPra_06041"/>
<dbReference type="CDD" id="cd00995">
    <property type="entry name" value="PBP2_NikA_DppA_OppA_like"/>
    <property type="match status" value="1"/>
</dbReference>
<organism evidence="5 6">
    <name type="scientific">Luteitalea pratensis</name>
    <dbReference type="NCBI Taxonomy" id="1855912"/>
    <lineage>
        <taxon>Bacteria</taxon>
        <taxon>Pseudomonadati</taxon>
        <taxon>Acidobacteriota</taxon>
        <taxon>Vicinamibacteria</taxon>
        <taxon>Vicinamibacterales</taxon>
        <taxon>Vicinamibacteraceae</taxon>
        <taxon>Luteitalea</taxon>
    </lineage>
</organism>
<dbReference type="GO" id="GO:0030288">
    <property type="term" value="C:outer membrane-bounded periplasmic space"/>
    <property type="evidence" value="ECO:0007669"/>
    <property type="project" value="UniProtKB-ARBA"/>
</dbReference>
<dbReference type="InterPro" id="IPR030678">
    <property type="entry name" value="Peptide/Ni-bd"/>
</dbReference>
<dbReference type="OrthoDB" id="9796817at2"/>
<evidence type="ECO:0000313" key="6">
    <source>
        <dbReference type="Proteomes" id="UP000076079"/>
    </source>
</evidence>
<reference evidence="6" key="2">
    <citation type="submission" date="2016-04" db="EMBL/GenBank/DDBJ databases">
        <title>First Complete Genome Sequence of a Subdivision 6 Acidobacterium.</title>
        <authorList>
            <person name="Huang S."/>
            <person name="Vieira S."/>
            <person name="Bunk B."/>
            <person name="Riedel T."/>
            <person name="Sproeer C."/>
            <person name="Overmann J."/>
        </authorList>
    </citation>
    <scope>NUCLEOTIDE SEQUENCE [LARGE SCALE GENOMIC DNA]</scope>
    <source>
        <strain evidence="6">DSM 100886 HEG_-6_39</strain>
    </source>
</reference>
<name>A0A143PY90_LUTPR</name>
<comment type="similarity">
    <text evidence="1">Belongs to the bacterial solute-binding protein 5 family.</text>
</comment>
<dbReference type="InterPro" id="IPR039424">
    <property type="entry name" value="SBP_5"/>
</dbReference>
<dbReference type="AlphaFoldDB" id="A0A143PY90"/>
<dbReference type="SUPFAM" id="SSF53850">
    <property type="entry name" value="Periplasmic binding protein-like II"/>
    <property type="match status" value="1"/>
</dbReference>
<accession>A0A143PY90</accession>
<proteinExistence type="inferred from homology"/>
<dbReference type="GO" id="GO:0043190">
    <property type="term" value="C:ATP-binding cassette (ABC) transporter complex"/>
    <property type="evidence" value="ECO:0007669"/>
    <property type="project" value="InterPro"/>
</dbReference>
<gene>
    <name evidence="5" type="primary">appA_2</name>
    <name evidence="5" type="ORF">LuPra_06041</name>
</gene>
<keyword evidence="3" id="KW-0732">Signal</keyword>
<keyword evidence="2" id="KW-0813">Transport</keyword>
<dbReference type="Pfam" id="PF00496">
    <property type="entry name" value="SBP_bac_5"/>
    <property type="match status" value="1"/>
</dbReference>
<dbReference type="Proteomes" id="UP000076079">
    <property type="component" value="Chromosome"/>
</dbReference>
<dbReference type="RefSeq" id="WP_157899860.1">
    <property type="nucleotide sequence ID" value="NZ_CP015136.1"/>
</dbReference>
<dbReference type="PANTHER" id="PTHR30290">
    <property type="entry name" value="PERIPLASMIC BINDING COMPONENT OF ABC TRANSPORTER"/>
    <property type="match status" value="1"/>
</dbReference>
<evidence type="ECO:0000259" key="4">
    <source>
        <dbReference type="Pfam" id="PF00496"/>
    </source>
</evidence>